<evidence type="ECO:0000313" key="3">
    <source>
        <dbReference type="EMBL" id="MPL87110.1"/>
    </source>
</evidence>
<dbReference type="SMART" id="SM00028">
    <property type="entry name" value="TPR"/>
    <property type="match status" value="8"/>
</dbReference>
<keyword evidence="2" id="KW-0812">Transmembrane</keyword>
<organism evidence="3">
    <name type="scientific">bioreactor metagenome</name>
    <dbReference type="NCBI Taxonomy" id="1076179"/>
    <lineage>
        <taxon>unclassified sequences</taxon>
        <taxon>metagenomes</taxon>
        <taxon>ecological metagenomes</taxon>
    </lineage>
</organism>
<keyword evidence="2" id="KW-1133">Transmembrane helix</keyword>
<keyword evidence="2" id="KW-0472">Membrane</keyword>
<dbReference type="PANTHER" id="PTHR45005">
    <property type="match status" value="1"/>
</dbReference>
<evidence type="ECO:0000256" key="1">
    <source>
        <dbReference type="SAM" id="Coils"/>
    </source>
</evidence>
<name>A0A644V6Z1_9ZZZZ</name>
<gene>
    <name evidence="3" type="ORF">SDC9_33104</name>
</gene>
<dbReference type="InterPro" id="IPR011990">
    <property type="entry name" value="TPR-like_helical_dom_sf"/>
</dbReference>
<feature type="transmembrane region" description="Helical" evidence="2">
    <location>
        <begin position="24"/>
        <end position="43"/>
    </location>
</feature>
<dbReference type="AlphaFoldDB" id="A0A644V6Z1"/>
<dbReference type="NCBIfam" id="NF047558">
    <property type="entry name" value="TPR_END_plus"/>
    <property type="match status" value="1"/>
</dbReference>
<feature type="transmembrane region" description="Helical" evidence="2">
    <location>
        <begin position="150"/>
        <end position="170"/>
    </location>
</feature>
<sequence length="613" mass="70919">MNNNTKKETEDKQVKTPENRWSPGFLGTIFFALVVYVGIACINHSEAKDYREKILSNQRESLSLAEQKIEAIYKLDSLIAISQSRLDTTKSDSLKPNRDSLLYINYIISHREELKRSSDALKQELDATTKDTKSMIDIHLQYIDQQYSTLSLWAGIITIVFLIFSFYGVFKQEDAINKANAIIKDLTNRLLDLDEYMKIKKEKLEEDSESYEQKIEEKALLAVKNIIQEADKQRKINQLTTEADDYRKEEKYELALQKVDEAINIDNENSYLYYMKAFIAHKLDNYELAIECYRKSAEKILDNYSIFNNWGAVLSDWAKIKNDEKLFAESCEKHKKAAEINPNKESIFYNWGNALSEWAKIKNDEKLFAESCKKYQKAAEINPKDETIFNNWGAVLSDWAKIKNDEKLFAESCEKHKKAAEINPNKESIFNNWGNALLGLAQIKNDEKLFAESCKKYQNAAEINPNNEHIFYNWGTALSEWAKINNDEILFAESIKKYQKAAEINPKNESILNNWGGIILSVPQFKIDISSQKQEIESILLKAEAIKEGAGSYNLACLYSLLDQKDIALNWLEKSLRYNPTQVKDVIESDSDLDNIKSDPRFNELMDKYFPEK</sequence>
<feature type="coiled-coil region" evidence="1">
    <location>
        <begin position="201"/>
        <end position="249"/>
    </location>
</feature>
<dbReference type="Gene3D" id="1.25.40.10">
    <property type="entry name" value="Tetratricopeptide repeat domain"/>
    <property type="match status" value="3"/>
</dbReference>
<dbReference type="PANTHER" id="PTHR45005:SF2">
    <property type="entry name" value="PROTEIN HLB1"/>
    <property type="match status" value="1"/>
</dbReference>
<evidence type="ECO:0000256" key="2">
    <source>
        <dbReference type="SAM" id="Phobius"/>
    </source>
</evidence>
<accession>A0A644V6Z1</accession>
<comment type="caution">
    <text evidence="3">The sequence shown here is derived from an EMBL/GenBank/DDBJ whole genome shotgun (WGS) entry which is preliminary data.</text>
</comment>
<evidence type="ECO:0008006" key="4">
    <source>
        <dbReference type="Google" id="ProtNLM"/>
    </source>
</evidence>
<dbReference type="EMBL" id="VSSQ01000233">
    <property type="protein sequence ID" value="MPL87110.1"/>
    <property type="molecule type" value="Genomic_DNA"/>
</dbReference>
<dbReference type="SUPFAM" id="SSF48452">
    <property type="entry name" value="TPR-like"/>
    <property type="match status" value="1"/>
</dbReference>
<dbReference type="InterPro" id="IPR053277">
    <property type="entry name" value="Endomembrane_traffic_mod"/>
</dbReference>
<reference evidence="3" key="1">
    <citation type="submission" date="2019-08" db="EMBL/GenBank/DDBJ databases">
        <authorList>
            <person name="Kucharzyk K."/>
            <person name="Murdoch R.W."/>
            <person name="Higgins S."/>
            <person name="Loffler F."/>
        </authorList>
    </citation>
    <scope>NUCLEOTIDE SEQUENCE</scope>
</reference>
<protein>
    <recommendedName>
        <fullName evidence="4">Photosystem I assembly protein Ycf3</fullName>
    </recommendedName>
</protein>
<proteinExistence type="predicted"/>
<dbReference type="InterPro" id="IPR019734">
    <property type="entry name" value="TPR_rpt"/>
</dbReference>
<keyword evidence="1" id="KW-0175">Coiled coil</keyword>
<dbReference type="Pfam" id="PF06552">
    <property type="entry name" value="TOM20_plant"/>
    <property type="match status" value="1"/>
</dbReference>